<dbReference type="EMBL" id="ABCK01000046">
    <property type="protein sequence ID" value="EDM24838.1"/>
    <property type="molecule type" value="Genomic_DNA"/>
</dbReference>
<evidence type="ECO:0000256" key="1">
    <source>
        <dbReference type="ARBA" id="ARBA00004651"/>
    </source>
</evidence>
<dbReference type="PANTHER" id="PTHR24221">
    <property type="entry name" value="ATP-BINDING CASSETTE SUB-FAMILY B"/>
    <property type="match status" value="1"/>
</dbReference>
<evidence type="ECO:0000256" key="8">
    <source>
        <dbReference type="ARBA" id="ARBA00023136"/>
    </source>
</evidence>
<dbReference type="InterPro" id="IPR039421">
    <property type="entry name" value="Type_1_exporter"/>
</dbReference>
<dbReference type="FunFam" id="3.40.50.300:FF:000221">
    <property type="entry name" value="Multidrug ABC transporter ATP-binding protein"/>
    <property type="match status" value="1"/>
</dbReference>
<feature type="domain" description="ABC transporter" evidence="10">
    <location>
        <begin position="335"/>
        <end position="569"/>
    </location>
</feature>
<evidence type="ECO:0000256" key="4">
    <source>
        <dbReference type="ARBA" id="ARBA00022692"/>
    </source>
</evidence>
<dbReference type="CDD" id="cd18544">
    <property type="entry name" value="ABC_6TM_TmrA_like"/>
    <property type="match status" value="1"/>
</dbReference>
<evidence type="ECO:0000256" key="9">
    <source>
        <dbReference type="SAM" id="Phobius"/>
    </source>
</evidence>
<name>A6DU42_9BACT</name>
<gene>
    <name evidence="12" type="ORF">LNTAR_23854</name>
</gene>
<dbReference type="STRING" id="313628.LNTAR_23854"/>
<feature type="transmembrane region" description="Helical" evidence="9">
    <location>
        <begin position="137"/>
        <end position="156"/>
    </location>
</feature>
<comment type="subcellular location">
    <subcellularLocation>
        <location evidence="1">Cell membrane</location>
        <topology evidence="1">Multi-pass membrane protein</topology>
    </subcellularLocation>
</comment>
<reference evidence="12 13" key="1">
    <citation type="journal article" date="2010" name="J. Bacteriol.">
        <title>Genome sequence of Lentisphaera araneosa HTCC2155T, the type species of the order Lentisphaerales in the phylum Lentisphaerae.</title>
        <authorList>
            <person name="Thrash J.C."/>
            <person name="Cho J.C."/>
            <person name="Vergin K.L."/>
            <person name="Morris R.M."/>
            <person name="Giovannoni S.J."/>
        </authorList>
    </citation>
    <scope>NUCLEOTIDE SEQUENCE [LARGE SCALE GENOMIC DNA]</scope>
    <source>
        <strain evidence="12 13">HTCC2155</strain>
    </source>
</reference>
<keyword evidence="3" id="KW-1003">Cell membrane</keyword>
<keyword evidence="6 12" id="KW-0067">ATP-binding</keyword>
<dbReference type="InterPro" id="IPR003593">
    <property type="entry name" value="AAA+_ATPase"/>
</dbReference>
<evidence type="ECO:0000256" key="5">
    <source>
        <dbReference type="ARBA" id="ARBA00022741"/>
    </source>
</evidence>
<feature type="transmembrane region" description="Helical" evidence="9">
    <location>
        <begin position="58"/>
        <end position="83"/>
    </location>
</feature>
<keyword evidence="5" id="KW-0547">Nucleotide-binding</keyword>
<proteinExistence type="predicted"/>
<dbReference type="GO" id="GO:0016887">
    <property type="term" value="F:ATP hydrolysis activity"/>
    <property type="evidence" value="ECO:0007669"/>
    <property type="project" value="InterPro"/>
</dbReference>
<sequence>MSDLKNLGTFTELAKKYKKRFILAFLLMPISVWLTIQGPAFVQQAIDDGFKAGRVDLLITFATLFIVVVLADALVSTLINILIQSGGIRSLSELRKKVVEHVSFMGRWDYEKRPTGVLVSRATSDVESIGETFLQGVSYLITDSLKIFGILGYIFYKNTTLGWITLLVFPPVVIIVNYFRIKLRKLYDDIRSVNGFLSASINESVAMRKEIQLFNLGEVQSEEFSHLSKEYRDKSIKAISMDAFLYSFLEGLLFLTLAVFALFLIFYADFDPLISSGLLIAWIHLLHQLFDPIKEMGSRFAVLQAAFAAMGKIGNILNIALPADKGDQDIENASVEIKQLGFHYIESEPVLKDIKLRIPQGSSLALVGPTGSGKSTLLKLLARLYEPTQGEIIIGNKQLSLIQRDILKHHIVMVPQEPAIFHESLHFNITLGRTDISLAMIAEVVERAGLEHFVKSLENGYDSILDEGGESLSAGQRQLVALMRALVSPAQILIFDEATANIDTETERLIQSTINFAMTKKTVIIVAHRLSTVRDADQIAVLLKGELNGLGSHAELIKDCYYYRCLHELEDIHHV</sequence>
<dbReference type="RefSeq" id="WP_007281328.1">
    <property type="nucleotide sequence ID" value="NZ_ABCK01000046.1"/>
</dbReference>
<dbReference type="AlphaFoldDB" id="A6DU42"/>
<evidence type="ECO:0000256" key="2">
    <source>
        <dbReference type="ARBA" id="ARBA00022448"/>
    </source>
</evidence>
<dbReference type="SUPFAM" id="SSF52540">
    <property type="entry name" value="P-loop containing nucleoside triphosphate hydrolases"/>
    <property type="match status" value="1"/>
</dbReference>
<dbReference type="PROSITE" id="PS50893">
    <property type="entry name" value="ABC_TRANSPORTER_2"/>
    <property type="match status" value="1"/>
</dbReference>
<dbReference type="Gene3D" id="1.20.1560.10">
    <property type="entry name" value="ABC transporter type 1, transmembrane domain"/>
    <property type="match status" value="1"/>
</dbReference>
<keyword evidence="4 9" id="KW-0812">Transmembrane</keyword>
<dbReference type="InterPro" id="IPR003439">
    <property type="entry name" value="ABC_transporter-like_ATP-bd"/>
</dbReference>
<keyword evidence="2" id="KW-0813">Transport</keyword>
<comment type="caution">
    <text evidence="12">The sequence shown here is derived from an EMBL/GenBank/DDBJ whole genome shotgun (WGS) entry which is preliminary data.</text>
</comment>
<feature type="transmembrane region" description="Helical" evidence="9">
    <location>
        <begin position="21"/>
        <end position="46"/>
    </location>
</feature>
<keyword evidence="13" id="KW-1185">Reference proteome</keyword>
<protein>
    <submittedName>
        <fullName evidence="12">ABC transporter, ATP-binding/permease protein</fullName>
    </submittedName>
</protein>
<organism evidence="12 13">
    <name type="scientific">Lentisphaera araneosa HTCC2155</name>
    <dbReference type="NCBI Taxonomy" id="313628"/>
    <lineage>
        <taxon>Bacteria</taxon>
        <taxon>Pseudomonadati</taxon>
        <taxon>Lentisphaerota</taxon>
        <taxon>Lentisphaeria</taxon>
        <taxon>Lentisphaerales</taxon>
        <taxon>Lentisphaeraceae</taxon>
        <taxon>Lentisphaera</taxon>
    </lineage>
</organism>
<dbReference type="Gene3D" id="3.40.50.300">
    <property type="entry name" value="P-loop containing nucleotide triphosphate hydrolases"/>
    <property type="match status" value="1"/>
</dbReference>
<dbReference type="InterPro" id="IPR036640">
    <property type="entry name" value="ABC1_TM_sf"/>
</dbReference>
<dbReference type="Pfam" id="PF00664">
    <property type="entry name" value="ABC_membrane"/>
    <property type="match status" value="1"/>
</dbReference>
<dbReference type="OrthoDB" id="9806127at2"/>
<dbReference type="GO" id="GO:0034040">
    <property type="term" value="F:ATPase-coupled lipid transmembrane transporter activity"/>
    <property type="evidence" value="ECO:0007669"/>
    <property type="project" value="TreeGrafter"/>
</dbReference>
<feature type="domain" description="ABC transmembrane type-1" evidence="11">
    <location>
        <begin position="22"/>
        <end position="305"/>
    </location>
</feature>
<keyword evidence="7 9" id="KW-1133">Transmembrane helix</keyword>
<dbReference type="PANTHER" id="PTHR24221:SF654">
    <property type="entry name" value="ATP-BINDING CASSETTE SUB-FAMILY B MEMBER 6"/>
    <property type="match status" value="1"/>
</dbReference>
<dbReference type="Pfam" id="PF00005">
    <property type="entry name" value="ABC_tran"/>
    <property type="match status" value="1"/>
</dbReference>
<dbReference type="Proteomes" id="UP000004947">
    <property type="component" value="Unassembled WGS sequence"/>
</dbReference>
<feature type="transmembrane region" description="Helical" evidence="9">
    <location>
        <begin position="162"/>
        <end position="181"/>
    </location>
</feature>
<evidence type="ECO:0000256" key="6">
    <source>
        <dbReference type="ARBA" id="ARBA00022840"/>
    </source>
</evidence>
<dbReference type="InterPro" id="IPR011527">
    <property type="entry name" value="ABC1_TM_dom"/>
</dbReference>
<evidence type="ECO:0000313" key="12">
    <source>
        <dbReference type="EMBL" id="EDM24838.1"/>
    </source>
</evidence>
<evidence type="ECO:0000256" key="3">
    <source>
        <dbReference type="ARBA" id="ARBA00022475"/>
    </source>
</evidence>
<feature type="transmembrane region" description="Helical" evidence="9">
    <location>
        <begin position="243"/>
        <end position="267"/>
    </location>
</feature>
<keyword evidence="8 9" id="KW-0472">Membrane</keyword>
<accession>A6DU42</accession>
<evidence type="ECO:0000256" key="7">
    <source>
        <dbReference type="ARBA" id="ARBA00022989"/>
    </source>
</evidence>
<dbReference type="PROSITE" id="PS50929">
    <property type="entry name" value="ABC_TM1F"/>
    <property type="match status" value="1"/>
</dbReference>
<evidence type="ECO:0000259" key="11">
    <source>
        <dbReference type="PROSITE" id="PS50929"/>
    </source>
</evidence>
<dbReference type="eggNOG" id="COG1132">
    <property type="taxonomic scope" value="Bacteria"/>
</dbReference>
<dbReference type="GO" id="GO:0140359">
    <property type="term" value="F:ABC-type transporter activity"/>
    <property type="evidence" value="ECO:0007669"/>
    <property type="project" value="InterPro"/>
</dbReference>
<dbReference type="GO" id="GO:0005524">
    <property type="term" value="F:ATP binding"/>
    <property type="evidence" value="ECO:0007669"/>
    <property type="project" value="UniProtKB-KW"/>
</dbReference>
<evidence type="ECO:0000259" key="10">
    <source>
        <dbReference type="PROSITE" id="PS50893"/>
    </source>
</evidence>
<evidence type="ECO:0000313" key="13">
    <source>
        <dbReference type="Proteomes" id="UP000004947"/>
    </source>
</evidence>
<dbReference type="SUPFAM" id="SSF90123">
    <property type="entry name" value="ABC transporter transmembrane region"/>
    <property type="match status" value="1"/>
</dbReference>
<dbReference type="SMART" id="SM00382">
    <property type="entry name" value="AAA"/>
    <property type="match status" value="1"/>
</dbReference>
<dbReference type="InterPro" id="IPR027417">
    <property type="entry name" value="P-loop_NTPase"/>
</dbReference>
<dbReference type="GO" id="GO:0005886">
    <property type="term" value="C:plasma membrane"/>
    <property type="evidence" value="ECO:0007669"/>
    <property type="project" value="UniProtKB-SubCell"/>
</dbReference>